<sequence>MTKAQSFAAVVALLAKAEALLAKAGQSKVEDRLQTLRGVYYGTTWSLDYEVESKRSLPGAVIRNAGFVSYTGHTPADPRPAFARTSVLQDLKDSQSIRDGARSVDIGHLLIGLETRTSITRALVYPEGGTGLEVVTWLGDLGGGAANLARRRAKDPAANVEVVFHNASSDYGVTDNLEGDAAAYMVAAGTNPGGPPALGGTVSDAVKAYLIPATSSGWTKRAAGFSTAIGATVAPTGITNAATLTTSLTKKLTDFGYWYAATRWLPTGELVGRSAARTCEHMEGAAKEIATVFVATLSRNITAPNTPIKATPPYPPPSSAGVCNSRLLQLAALAGN</sequence>
<evidence type="ECO:0000313" key="2">
    <source>
        <dbReference type="Proteomes" id="UP000567795"/>
    </source>
</evidence>
<comment type="caution">
    <text evidence="1">The sequence shown here is derived from an EMBL/GenBank/DDBJ whole genome shotgun (WGS) entry which is preliminary data.</text>
</comment>
<keyword evidence="2" id="KW-1185">Reference proteome</keyword>
<name>A0A852ZUW3_9ACTN</name>
<dbReference type="RefSeq" id="WP_179813438.1">
    <property type="nucleotide sequence ID" value="NZ_JACBZD010000001.1"/>
</dbReference>
<dbReference type="AlphaFoldDB" id="A0A852ZUW3"/>
<reference evidence="1 2" key="1">
    <citation type="submission" date="2020-07" db="EMBL/GenBank/DDBJ databases">
        <title>Sequencing the genomes of 1000 actinobacteria strains.</title>
        <authorList>
            <person name="Klenk H.-P."/>
        </authorList>
    </citation>
    <scope>NUCLEOTIDE SEQUENCE [LARGE SCALE GENOMIC DNA]</scope>
    <source>
        <strain evidence="1 2">DSM 42178</strain>
    </source>
</reference>
<proteinExistence type="predicted"/>
<dbReference type="EMBL" id="JACBZD010000001">
    <property type="protein sequence ID" value="NYI04564.1"/>
    <property type="molecule type" value="Genomic_DNA"/>
</dbReference>
<evidence type="ECO:0000313" key="1">
    <source>
        <dbReference type="EMBL" id="NYI04564.1"/>
    </source>
</evidence>
<gene>
    <name evidence="1" type="ORF">FHU37_001507</name>
</gene>
<organism evidence="1 2">
    <name type="scientific">Allostreptomyces psammosilenae</name>
    <dbReference type="NCBI Taxonomy" id="1892865"/>
    <lineage>
        <taxon>Bacteria</taxon>
        <taxon>Bacillati</taxon>
        <taxon>Actinomycetota</taxon>
        <taxon>Actinomycetes</taxon>
        <taxon>Kitasatosporales</taxon>
        <taxon>Streptomycetaceae</taxon>
        <taxon>Allostreptomyces</taxon>
    </lineage>
</organism>
<protein>
    <submittedName>
        <fullName evidence="1">Uncharacterized protein</fullName>
    </submittedName>
</protein>
<accession>A0A852ZUW3</accession>
<dbReference type="Proteomes" id="UP000567795">
    <property type="component" value="Unassembled WGS sequence"/>
</dbReference>